<dbReference type="PROSITE" id="PS50893">
    <property type="entry name" value="ABC_TRANSPORTER_2"/>
    <property type="match status" value="1"/>
</dbReference>
<dbReference type="Pfam" id="PF00005">
    <property type="entry name" value="ABC_tran"/>
    <property type="match status" value="1"/>
</dbReference>
<dbReference type="InterPro" id="IPR027417">
    <property type="entry name" value="P-loop_NTPase"/>
</dbReference>
<evidence type="ECO:0000313" key="4">
    <source>
        <dbReference type="EMBL" id="GAS84178.1"/>
    </source>
</evidence>
<dbReference type="EMBL" id="BCNV01000005">
    <property type="protein sequence ID" value="GAS84178.1"/>
    <property type="molecule type" value="Genomic_DNA"/>
</dbReference>
<dbReference type="InterPro" id="IPR017871">
    <property type="entry name" value="ABC_transporter-like_CS"/>
</dbReference>
<keyword evidence="2 4" id="KW-0067">ATP-binding</keyword>
<reference evidence="4 5" key="1">
    <citation type="journal article" date="2016" name="Genome Announc.">
        <title>Draft Genome Sequence of Paenibacillus amylolyticus Heshi-A3, Isolated from Fermented Rice Bran in a Japanese Fermented Seafood Dish.</title>
        <authorList>
            <person name="Akuzawa S."/>
            <person name="Nagaoka J."/>
            <person name="Kanekatsu M."/>
            <person name="Kubota E."/>
            <person name="Ohtake R."/>
            <person name="Suzuki T."/>
            <person name="Kanesaki Y."/>
        </authorList>
    </citation>
    <scope>NUCLEOTIDE SEQUENCE [LARGE SCALE GENOMIC DNA]</scope>
    <source>
        <strain evidence="4 5">Heshi-A3</strain>
    </source>
</reference>
<dbReference type="Gene3D" id="3.40.50.300">
    <property type="entry name" value="P-loop containing nucleotide triphosphate hydrolases"/>
    <property type="match status" value="1"/>
</dbReference>
<comment type="caution">
    <text evidence="4">The sequence shown here is derived from an EMBL/GenBank/DDBJ whole genome shotgun (WGS) entry which is preliminary data.</text>
</comment>
<accession>A0A100VQS5</accession>
<evidence type="ECO:0000256" key="2">
    <source>
        <dbReference type="ARBA" id="ARBA00022840"/>
    </source>
</evidence>
<dbReference type="InterPro" id="IPR003593">
    <property type="entry name" value="AAA+_ATPase"/>
</dbReference>
<dbReference type="PANTHER" id="PTHR43158">
    <property type="entry name" value="SKFA PEPTIDE EXPORT ATP-BINDING PROTEIN SKFE"/>
    <property type="match status" value="1"/>
</dbReference>
<proteinExistence type="predicted"/>
<dbReference type="GO" id="GO:0005524">
    <property type="term" value="F:ATP binding"/>
    <property type="evidence" value="ECO:0007669"/>
    <property type="project" value="UniProtKB-KW"/>
</dbReference>
<dbReference type="InterPro" id="IPR003439">
    <property type="entry name" value="ABC_transporter-like_ATP-bd"/>
</dbReference>
<dbReference type="Proteomes" id="UP000069697">
    <property type="component" value="Unassembled WGS sequence"/>
</dbReference>
<organism evidence="4 5">
    <name type="scientific">Paenibacillus amylolyticus</name>
    <dbReference type="NCBI Taxonomy" id="1451"/>
    <lineage>
        <taxon>Bacteria</taxon>
        <taxon>Bacillati</taxon>
        <taxon>Bacillota</taxon>
        <taxon>Bacilli</taxon>
        <taxon>Bacillales</taxon>
        <taxon>Paenibacillaceae</taxon>
        <taxon>Paenibacillus</taxon>
    </lineage>
</organism>
<dbReference type="RefSeq" id="WP_062836624.1">
    <property type="nucleotide sequence ID" value="NZ_BCNV01000005.1"/>
</dbReference>
<evidence type="ECO:0000313" key="5">
    <source>
        <dbReference type="Proteomes" id="UP000069697"/>
    </source>
</evidence>
<feature type="domain" description="ABC transporter" evidence="3">
    <location>
        <begin position="2"/>
        <end position="227"/>
    </location>
</feature>
<dbReference type="AlphaFoldDB" id="A0A100VQS5"/>
<gene>
    <name evidence="4" type="ORF">PAHA3_4281</name>
</gene>
<dbReference type="SUPFAM" id="SSF52540">
    <property type="entry name" value="P-loop containing nucleoside triphosphate hydrolases"/>
    <property type="match status" value="1"/>
</dbReference>
<keyword evidence="1" id="KW-0547">Nucleotide-binding</keyword>
<reference evidence="5" key="2">
    <citation type="submission" date="2016-01" db="EMBL/GenBank/DDBJ databases">
        <title>Draft Genome Sequence of Paenibacillus amylolyticus Heshi-A3 that Was Isolated from Fermented Rice Bran with Aging Salted Mackerel, Which Was Named Heshiko as Traditional Fermented Seafood in Japan.</title>
        <authorList>
            <person name="Akuzawa S."/>
            <person name="Nakagawa J."/>
            <person name="Kanekatsu T."/>
            <person name="Kubota E."/>
            <person name="Ohtake R."/>
            <person name="Suzuki T."/>
            <person name="Kanesaki Y."/>
        </authorList>
    </citation>
    <scope>NUCLEOTIDE SEQUENCE [LARGE SCALE GENOMIC DNA]</scope>
    <source>
        <strain evidence="5">Heshi-A3</strain>
    </source>
</reference>
<dbReference type="PANTHER" id="PTHR43158:SF5">
    <property type="entry name" value="ABC TRANSPORTER, ATP-BINDING PROTEIN"/>
    <property type="match status" value="1"/>
</dbReference>
<evidence type="ECO:0000259" key="3">
    <source>
        <dbReference type="PROSITE" id="PS50893"/>
    </source>
</evidence>
<dbReference type="CDD" id="cd03230">
    <property type="entry name" value="ABC_DR_subfamily_A"/>
    <property type="match status" value="1"/>
</dbReference>
<dbReference type="GO" id="GO:0016887">
    <property type="term" value="F:ATP hydrolysis activity"/>
    <property type="evidence" value="ECO:0007669"/>
    <property type="project" value="InterPro"/>
</dbReference>
<dbReference type="PROSITE" id="PS00211">
    <property type="entry name" value="ABC_TRANSPORTER_1"/>
    <property type="match status" value="1"/>
</dbReference>
<protein>
    <submittedName>
        <fullName evidence="4">Multidrug ABC transporter ATP-binding protein</fullName>
    </submittedName>
</protein>
<evidence type="ECO:0000256" key="1">
    <source>
        <dbReference type="ARBA" id="ARBA00022741"/>
    </source>
</evidence>
<dbReference type="SMART" id="SM00382">
    <property type="entry name" value="AAA"/>
    <property type="match status" value="1"/>
</dbReference>
<sequence length="291" mass="32912">MIHMEQVNYSYQKTPVLNQVTLHESEPIISAIWGRNGAGKTTLMSLLAGHNRPDSGTVQIMGQDPYNNLAAQEHLCYIQENHPLGKNWTVSDMVQMGQYFHPQWNQDLAERLIDVFELPGKKKIIKFSKGMKTAAQIILGLASNAKITILDEPTNGLDAEKRKFFYNALLESYEDNPRLILISSHHIEEIQPLCESLIVLQDGEVLLNQPMEEMREKGVLLTGRIDDINQVTADVKVIESSQMGSTLKVMIDEPYSKMWKDIAHAQGLSIEKATLQDYLVNRTRNQEGVKP</sequence>
<name>A0A100VQS5_PAEAM</name>